<keyword evidence="3" id="KW-1185">Reference proteome</keyword>
<dbReference type="AlphaFoldDB" id="C7QER0"/>
<dbReference type="Proteomes" id="UP000000851">
    <property type="component" value="Chromosome"/>
</dbReference>
<dbReference type="InterPro" id="IPR016032">
    <property type="entry name" value="Sig_transdc_resp-reg_C-effctor"/>
</dbReference>
<proteinExistence type="predicted"/>
<organism evidence="2 3">
    <name type="scientific">Catenulispora acidiphila (strain DSM 44928 / JCM 14897 / NBRC 102108 / NRRL B-24433 / ID139908)</name>
    <dbReference type="NCBI Taxonomy" id="479433"/>
    <lineage>
        <taxon>Bacteria</taxon>
        <taxon>Bacillati</taxon>
        <taxon>Actinomycetota</taxon>
        <taxon>Actinomycetes</taxon>
        <taxon>Catenulisporales</taxon>
        <taxon>Catenulisporaceae</taxon>
        <taxon>Catenulispora</taxon>
    </lineage>
</organism>
<dbReference type="SMART" id="SM00421">
    <property type="entry name" value="HTH_LUXR"/>
    <property type="match status" value="1"/>
</dbReference>
<dbReference type="SUPFAM" id="SSF46894">
    <property type="entry name" value="C-terminal effector domain of the bipartite response regulators"/>
    <property type="match status" value="1"/>
</dbReference>
<feature type="domain" description="HTH luxR-type" evidence="1">
    <location>
        <begin position="52"/>
        <end position="98"/>
    </location>
</feature>
<dbReference type="InterPro" id="IPR036388">
    <property type="entry name" value="WH-like_DNA-bd_sf"/>
</dbReference>
<reference evidence="2 3" key="1">
    <citation type="journal article" date="2009" name="Stand. Genomic Sci.">
        <title>Complete genome sequence of Catenulispora acidiphila type strain (ID 139908).</title>
        <authorList>
            <person name="Copeland A."/>
            <person name="Lapidus A."/>
            <person name="Glavina Del Rio T."/>
            <person name="Nolan M."/>
            <person name="Lucas S."/>
            <person name="Chen F."/>
            <person name="Tice H."/>
            <person name="Cheng J.F."/>
            <person name="Bruce D."/>
            <person name="Goodwin L."/>
            <person name="Pitluck S."/>
            <person name="Mikhailova N."/>
            <person name="Pati A."/>
            <person name="Ivanova N."/>
            <person name="Mavromatis K."/>
            <person name="Chen A."/>
            <person name="Palaniappan K."/>
            <person name="Chain P."/>
            <person name="Land M."/>
            <person name="Hauser L."/>
            <person name="Chang Y.J."/>
            <person name="Jeffries C.D."/>
            <person name="Chertkov O."/>
            <person name="Brettin T."/>
            <person name="Detter J.C."/>
            <person name="Han C."/>
            <person name="Ali Z."/>
            <person name="Tindall B.J."/>
            <person name="Goker M."/>
            <person name="Bristow J."/>
            <person name="Eisen J.A."/>
            <person name="Markowitz V."/>
            <person name="Hugenholtz P."/>
            <person name="Kyrpides N.C."/>
            <person name="Klenk H.P."/>
        </authorList>
    </citation>
    <scope>NUCLEOTIDE SEQUENCE [LARGE SCALE GENOMIC DNA]</scope>
    <source>
        <strain evidence="3">DSM 44928 / JCM 14897 / NBRC 102108 / NRRL B-24433 / ID139908</strain>
    </source>
</reference>
<evidence type="ECO:0000313" key="3">
    <source>
        <dbReference type="Proteomes" id="UP000000851"/>
    </source>
</evidence>
<dbReference type="KEGG" id="cai:Caci_3947"/>
<dbReference type="InterPro" id="IPR000792">
    <property type="entry name" value="Tscrpt_reg_LuxR_C"/>
</dbReference>
<dbReference type="GO" id="GO:0006355">
    <property type="term" value="P:regulation of DNA-templated transcription"/>
    <property type="evidence" value="ECO:0007669"/>
    <property type="project" value="InterPro"/>
</dbReference>
<evidence type="ECO:0000259" key="1">
    <source>
        <dbReference type="SMART" id="SM00421"/>
    </source>
</evidence>
<dbReference type="HOGENOM" id="CLU_2231747_0_0_11"/>
<gene>
    <name evidence="2" type="ordered locus">Caci_3947</name>
</gene>
<dbReference type="InParanoid" id="C7QER0"/>
<sequence length="105" mass="11181">MPHQFGQGAGQVVVGVHRLGNEEDFADRFGVVSAFGQDFGDRAGRGDAEEGAVGVGTGARPLEIAGRLFLSHGTVRNYLGFAVAKLDARNRVDAVRRIAEEASWL</sequence>
<protein>
    <submittedName>
        <fullName evidence="2">Transcriptional regulator, LuxR family</fullName>
    </submittedName>
</protein>
<dbReference type="Gene3D" id="1.10.10.10">
    <property type="entry name" value="Winged helix-like DNA-binding domain superfamily/Winged helix DNA-binding domain"/>
    <property type="match status" value="1"/>
</dbReference>
<dbReference type="EMBL" id="CP001700">
    <property type="protein sequence ID" value="ACU72830.1"/>
    <property type="molecule type" value="Genomic_DNA"/>
</dbReference>
<dbReference type="eggNOG" id="COG2197">
    <property type="taxonomic scope" value="Bacteria"/>
</dbReference>
<name>C7QER0_CATAD</name>
<dbReference type="STRING" id="479433.Caci_3947"/>
<accession>C7QER0</accession>
<dbReference type="GO" id="GO:0003677">
    <property type="term" value="F:DNA binding"/>
    <property type="evidence" value="ECO:0007669"/>
    <property type="project" value="InterPro"/>
</dbReference>
<dbReference type="Pfam" id="PF00196">
    <property type="entry name" value="GerE"/>
    <property type="match status" value="1"/>
</dbReference>
<evidence type="ECO:0000313" key="2">
    <source>
        <dbReference type="EMBL" id="ACU72830.1"/>
    </source>
</evidence>